<sequence length="76" mass="8903">MLLDKMRTDEMQQPPPKRFVQYLATFVLVYDELGEESLKILFSYFAHGKNSFLGKSTSLISYQILWQHNLLGKSNF</sequence>
<keyword evidence="1" id="KW-1185">Reference proteome</keyword>
<name>A0A915KWC3_ROMCU</name>
<reference evidence="2" key="1">
    <citation type="submission" date="2022-11" db="UniProtKB">
        <authorList>
            <consortium name="WormBaseParasite"/>
        </authorList>
    </citation>
    <scope>IDENTIFICATION</scope>
</reference>
<organism evidence="1 2">
    <name type="scientific">Romanomermis culicivorax</name>
    <name type="common">Nematode worm</name>
    <dbReference type="NCBI Taxonomy" id="13658"/>
    <lineage>
        <taxon>Eukaryota</taxon>
        <taxon>Metazoa</taxon>
        <taxon>Ecdysozoa</taxon>
        <taxon>Nematoda</taxon>
        <taxon>Enoplea</taxon>
        <taxon>Dorylaimia</taxon>
        <taxon>Mermithida</taxon>
        <taxon>Mermithoidea</taxon>
        <taxon>Mermithidae</taxon>
        <taxon>Romanomermis</taxon>
    </lineage>
</organism>
<protein>
    <submittedName>
        <fullName evidence="2">Uncharacterized protein</fullName>
    </submittedName>
</protein>
<proteinExistence type="predicted"/>
<evidence type="ECO:0000313" key="1">
    <source>
        <dbReference type="Proteomes" id="UP000887565"/>
    </source>
</evidence>
<dbReference type="Proteomes" id="UP000887565">
    <property type="component" value="Unplaced"/>
</dbReference>
<evidence type="ECO:0000313" key="2">
    <source>
        <dbReference type="WBParaSite" id="nRc.2.0.1.t42449-RA"/>
    </source>
</evidence>
<accession>A0A915KWC3</accession>
<dbReference type="AlphaFoldDB" id="A0A915KWC3"/>
<dbReference type="WBParaSite" id="nRc.2.0.1.t42449-RA">
    <property type="protein sequence ID" value="nRc.2.0.1.t42449-RA"/>
    <property type="gene ID" value="nRc.2.0.1.g42449"/>
</dbReference>